<dbReference type="GO" id="GO:0008716">
    <property type="term" value="F:D-alanine-D-alanine ligase activity"/>
    <property type="evidence" value="ECO:0007669"/>
    <property type="project" value="UniProtKB-UniRule"/>
</dbReference>
<evidence type="ECO:0000256" key="12">
    <source>
        <dbReference type="ARBA" id="ARBA00022960"/>
    </source>
</evidence>
<keyword evidence="12 17" id="KW-0133">Cell shape</keyword>
<keyword evidence="13 17" id="KW-0573">Peptidoglycan synthesis</keyword>
<comment type="cofactor">
    <cofactor evidence="19">
        <name>Mg(2+)</name>
        <dbReference type="ChEBI" id="CHEBI:18420"/>
    </cofactor>
    <cofactor evidence="19">
        <name>Mn(2+)</name>
        <dbReference type="ChEBI" id="CHEBI:29035"/>
    </cofactor>
    <text evidence="19">Binds 2 magnesium or manganese ions per subunit.</text>
</comment>
<evidence type="ECO:0000256" key="10">
    <source>
        <dbReference type="ARBA" id="ARBA00022840"/>
    </source>
</evidence>
<dbReference type="Gene3D" id="3.40.50.20">
    <property type="match status" value="1"/>
</dbReference>
<gene>
    <name evidence="17" type="primary">ddl</name>
    <name evidence="22" type="ORF">Ga0061068_101263</name>
</gene>
<dbReference type="SUPFAM" id="SSF56059">
    <property type="entry name" value="Glutathione synthetase ATP-binding domain-like"/>
    <property type="match status" value="1"/>
</dbReference>
<evidence type="ECO:0000256" key="4">
    <source>
        <dbReference type="ARBA" id="ARBA00010871"/>
    </source>
</evidence>
<keyword evidence="14 19" id="KW-0464">Manganese</keyword>
<dbReference type="Gene3D" id="3.30.1490.20">
    <property type="entry name" value="ATP-grasp fold, A domain"/>
    <property type="match status" value="1"/>
</dbReference>
<proteinExistence type="inferred from homology"/>
<dbReference type="GO" id="GO:0005524">
    <property type="term" value="F:ATP binding"/>
    <property type="evidence" value="ECO:0007669"/>
    <property type="project" value="UniProtKB-UniRule"/>
</dbReference>
<accession>A0A0K6IPJ8</accession>
<dbReference type="InterPro" id="IPR000291">
    <property type="entry name" value="D-Ala_lig_Van_CS"/>
</dbReference>
<dbReference type="NCBIfam" id="TIGR01205">
    <property type="entry name" value="D_ala_D_alaTIGR"/>
    <property type="match status" value="1"/>
</dbReference>
<evidence type="ECO:0000256" key="6">
    <source>
        <dbReference type="ARBA" id="ARBA00022490"/>
    </source>
</evidence>
<dbReference type="InterPro" id="IPR011761">
    <property type="entry name" value="ATP-grasp"/>
</dbReference>
<evidence type="ECO:0000313" key="22">
    <source>
        <dbReference type="EMBL" id="CUB05222.1"/>
    </source>
</evidence>
<dbReference type="Pfam" id="PF01820">
    <property type="entry name" value="Dala_Dala_lig_N"/>
    <property type="match status" value="1"/>
</dbReference>
<keyword evidence="11 19" id="KW-0460">Magnesium</keyword>
<dbReference type="InterPro" id="IPR005905">
    <property type="entry name" value="D_ala_D_ala"/>
</dbReference>
<dbReference type="EMBL" id="CYHH01000001">
    <property type="protein sequence ID" value="CUB05222.1"/>
    <property type="molecule type" value="Genomic_DNA"/>
</dbReference>
<comment type="pathway">
    <text evidence="17">Cell wall biogenesis; peptidoglycan biosynthesis.</text>
</comment>
<dbReference type="PROSITE" id="PS50975">
    <property type="entry name" value="ATP_GRASP"/>
    <property type="match status" value="1"/>
</dbReference>
<feature type="active site" evidence="18">
    <location>
        <position position="153"/>
    </location>
</feature>
<dbReference type="PIRSF" id="PIRSF039102">
    <property type="entry name" value="Ddl/VanB"/>
    <property type="match status" value="1"/>
</dbReference>
<reference evidence="23" key="1">
    <citation type="submission" date="2015-08" db="EMBL/GenBank/DDBJ databases">
        <authorList>
            <person name="Babu N.S."/>
            <person name="Beckwith C.J."/>
            <person name="Beseler K.G."/>
            <person name="Brison A."/>
            <person name="Carone J.V."/>
            <person name="Caskin T.P."/>
            <person name="Diamond M."/>
            <person name="Durham M.E."/>
            <person name="Foxe J.M."/>
            <person name="Go M."/>
            <person name="Henderson B.A."/>
            <person name="Jones I.B."/>
            <person name="McGettigan J.A."/>
            <person name="Micheletti S.J."/>
            <person name="Nasrallah M.E."/>
            <person name="Ortiz D."/>
            <person name="Piller C.R."/>
            <person name="Privatt S.R."/>
            <person name="Schneider S.L."/>
            <person name="Sharp S."/>
            <person name="Smith T.C."/>
            <person name="Stanton J.D."/>
            <person name="Ullery H.E."/>
            <person name="Wilson R.J."/>
            <person name="Serrano M.G."/>
            <person name="Buck G."/>
            <person name="Lee V."/>
            <person name="Wang Y."/>
            <person name="Carvalho R."/>
            <person name="Voegtly L."/>
            <person name="Shi R."/>
            <person name="Duckworth R."/>
            <person name="Johnson A."/>
            <person name="Loviza R."/>
            <person name="Walstead R."/>
            <person name="Shah Z."/>
            <person name="Kiflezghi M."/>
            <person name="Wade K."/>
            <person name="Ball S.L."/>
            <person name="Bradley K.W."/>
            <person name="Asai D.J."/>
            <person name="Bowman C.A."/>
            <person name="Russell D.A."/>
            <person name="Pope W.H."/>
            <person name="Jacobs-Sera D."/>
            <person name="Hendrix R.W."/>
            <person name="Hatfull G.F."/>
        </authorList>
    </citation>
    <scope>NUCLEOTIDE SEQUENCE [LARGE SCALE GENOMIC DNA]</scope>
    <source>
        <strain evidence="23">JCM 19170</strain>
    </source>
</reference>
<dbReference type="OrthoDB" id="5297614at2"/>
<evidence type="ECO:0000256" key="20">
    <source>
        <dbReference type="PROSITE-ProRule" id="PRU00409"/>
    </source>
</evidence>
<dbReference type="Pfam" id="PF07478">
    <property type="entry name" value="Dala_Dala_lig_C"/>
    <property type="match status" value="1"/>
</dbReference>
<feature type="domain" description="ATP-grasp" evidence="21">
    <location>
        <begin position="104"/>
        <end position="305"/>
    </location>
</feature>
<dbReference type="PANTHER" id="PTHR23132:SF23">
    <property type="entry name" value="D-ALANINE--D-ALANINE LIGASE B"/>
    <property type="match status" value="1"/>
</dbReference>
<dbReference type="HAMAP" id="MF_00047">
    <property type="entry name" value="Dala_Dala_lig"/>
    <property type="match status" value="1"/>
</dbReference>
<feature type="binding site" evidence="19">
    <location>
        <position position="272"/>
    </location>
    <ligand>
        <name>Mg(2+)</name>
        <dbReference type="ChEBI" id="CHEBI:18420"/>
        <label>2</label>
    </ligand>
</feature>
<dbReference type="PROSITE" id="PS00843">
    <property type="entry name" value="DALA_DALA_LIGASE_1"/>
    <property type="match status" value="1"/>
</dbReference>
<evidence type="ECO:0000256" key="19">
    <source>
        <dbReference type="PIRSR" id="PIRSR039102-3"/>
    </source>
</evidence>
<feature type="binding site" evidence="19">
    <location>
        <position position="274"/>
    </location>
    <ligand>
        <name>Mg(2+)</name>
        <dbReference type="ChEBI" id="CHEBI:18420"/>
        <label>2</label>
    </ligand>
</feature>
<dbReference type="GO" id="GO:0071555">
    <property type="term" value="P:cell wall organization"/>
    <property type="evidence" value="ECO:0007669"/>
    <property type="project" value="UniProtKB-KW"/>
</dbReference>
<organism evidence="22 23">
    <name type="scientific">Tepidiphilus thermophilus</name>
    <dbReference type="NCBI Taxonomy" id="876478"/>
    <lineage>
        <taxon>Bacteria</taxon>
        <taxon>Pseudomonadati</taxon>
        <taxon>Pseudomonadota</taxon>
        <taxon>Hydrogenophilia</taxon>
        <taxon>Hydrogenophilales</taxon>
        <taxon>Hydrogenophilaceae</taxon>
        <taxon>Tepidiphilus</taxon>
    </lineage>
</organism>
<keyword evidence="10 20" id="KW-0067">ATP-binding</keyword>
<name>A0A0K6IPJ8_9PROT</name>
<keyword evidence="15 17" id="KW-0961">Cell wall biogenesis/degradation</keyword>
<dbReference type="GO" id="GO:0009252">
    <property type="term" value="P:peptidoglycan biosynthetic process"/>
    <property type="evidence" value="ECO:0007669"/>
    <property type="project" value="UniProtKB-UniRule"/>
</dbReference>
<evidence type="ECO:0000256" key="18">
    <source>
        <dbReference type="PIRSR" id="PIRSR039102-1"/>
    </source>
</evidence>
<evidence type="ECO:0000256" key="16">
    <source>
        <dbReference type="ARBA" id="ARBA00047614"/>
    </source>
</evidence>
<evidence type="ECO:0000256" key="1">
    <source>
        <dbReference type="ARBA" id="ARBA00001936"/>
    </source>
</evidence>
<evidence type="ECO:0000256" key="9">
    <source>
        <dbReference type="ARBA" id="ARBA00022741"/>
    </source>
</evidence>
<keyword evidence="8 19" id="KW-0479">Metal-binding</keyword>
<dbReference type="EC" id="6.3.2.4" evidence="5 17"/>
<dbReference type="PANTHER" id="PTHR23132">
    <property type="entry name" value="D-ALANINE--D-ALANINE LIGASE"/>
    <property type="match status" value="1"/>
</dbReference>
<evidence type="ECO:0000256" key="11">
    <source>
        <dbReference type="ARBA" id="ARBA00022842"/>
    </source>
</evidence>
<dbReference type="PROSITE" id="PS00844">
    <property type="entry name" value="DALA_DALA_LIGASE_2"/>
    <property type="match status" value="1"/>
</dbReference>
<evidence type="ECO:0000256" key="14">
    <source>
        <dbReference type="ARBA" id="ARBA00023211"/>
    </source>
</evidence>
<dbReference type="GO" id="GO:0046872">
    <property type="term" value="F:metal ion binding"/>
    <property type="evidence" value="ECO:0007669"/>
    <property type="project" value="UniProtKB-KW"/>
</dbReference>
<dbReference type="InterPro" id="IPR011127">
    <property type="entry name" value="Dala_Dala_lig_N"/>
</dbReference>
<feature type="binding site" evidence="19">
    <location>
        <position position="260"/>
    </location>
    <ligand>
        <name>Mg(2+)</name>
        <dbReference type="ChEBI" id="CHEBI:18420"/>
        <label>1</label>
    </ligand>
</feature>
<comment type="similarity">
    <text evidence="4 17">Belongs to the D-alanine--D-alanine ligase family.</text>
</comment>
<evidence type="ECO:0000256" key="17">
    <source>
        <dbReference type="HAMAP-Rule" id="MF_00047"/>
    </source>
</evidence>
<dbReference type="FunFam" id="3.40.50.20:FF:000013">
    <property type="entry name" value="D-alanine--D-alanine ligase"/>
    <property type="match status" value="1"/>
</dbReference>
<comment type="function">
    <text evidence="2 17">Cell wall formation.</text>
</comment>
<keyword evidence="7 17" id="KW-0436">Ligase</keyword>
<evidence type="ECO:0000256" key="13">
    <source>
        <dbReference type="ARBA" id="ARBA00022984"/>
    </source>
</evidence>
<dbReference type="GO" id="GO:0005829">
    <property type="term" value="C:cytosol"/>
    <property type="evidence" value="ECO:0007669"/>
    <property type="project" value="TreeGrafter"/>
</dbReference>
<evidence type="ECO:0000256" key="8">
    <source>
        <dbReference type="ARBA" id="ARBA00022723"/>
    </source>
</evidence>
<comment type="catalytic activity">
    <reaction evidence="16 17">
        <text>2 D-alanine + ATP = D-alanyl-D-alanine + ADP + phosphate + H(+)</text>
        <dbReference type="Rhea" id="RHEA:11224"/>
        <dbReference type="ChEBI" id="CHEBI:15378"/>
        <dbReference type="ChEBI" id="CHEBI:30616"/>
        <dbReference type="ChEBI" id="CHEBI:43474"/>
        <dbReference type="ChEBI" id="CHEBI:57416"/>
        <dbReference type="ChEBI" id="CHEBI:57822"/>
        <dbReference type="ChEBI" id="CHEBI:456216"/>
        <dbReference type="EC" id="6.3.2.4"/>
    </reaction>
</comment>
<dbReference type="InterPro" id="IPR013815">
    <property type="entry name" value="ATP_grasp_subdomain_1"/>
</dbReference>
<comment type="subcellular location">
    <subcellularLocation>
        <location evidence="3 17">Cytoplasm</location>
    </subcellularLocation>
</comment>
<sequence>MSGDLGKVAVLLGGCSAEREVSLMSGAAVLEALRRAGVDAHPFDPAERDLCDLKREGFARAFIALHGRGGEDGTLQGALEWLRIPYTGSGVLASALAMDKWRTKLLWQAQGLPTPPALRLTDEDFAAGPEAVSRRVCEALALPVFVKPVHEGSSMGATRVEREEDLWPALEAARRFDGEVLVERFIAGREITIGFLGDQPLPAIEIIAPRGRYDYHNKYFSDETRYLCPAPLPEALAVRLAELTMRSARALGCRGWGRIDLLLEGEDPYLLEMNTAPGMTSHSLVPLAARALGIEFEALCLRILEEARCDEPL</sequence>
<keyword evidence="6 17" id="KW-0963">Cytoplasm</keyword>
<evidence type="ECO:0000256" key="15">
    <source>
        <dbReference type="ARBA" id="ARBA00023316"/>
    </source>
</evidence>
<dbReference type="GO" id="GO:0008360">
    <property type="term" value="P:regulation of cell shape"/>
    <property type="evidence" value="ECO:0007669"/>
    <property type="project" value="UniProtKB-KW"/>
</dbReference>
<dbReference type="NCBIfam" id="NF002378">
    <property type="entry name" value="PRK01372.1"/>
    <property type="match status" value="1"/>
</dbReference>
<feature type="active site" evidence="18">
    <location>
        <position position="283"/>
    </location>
</feature>
<evidence type="ECO:0000256" key="3">
    <source>
        <dbReference type="ARBA" id="ARBA00004496"/>
    </source>
</evidence>
<protein>
    <recommendedName>
        <fullName evidence="5 17">D-alanine--D-alanine ligase</fullName>
        <ecNumber evidence="5 17">6.3.2.4</ecNumber>
    </recommendedName>
    <alternativeName>
        <fullName evidence="17">D-Ala-D-Ala ligase</fullName>
    </alternativeName>
    <alternativeName>
        <fullName evidence="17">D-alanylalanine synthetase</fullName>
    </alternativeName>
</protein>
<evidence type="ECO:0000256" key="7">
    <source>
        <dbReference type="ARBA" id="ARBA00022598"/>
    </source>
</evidence>
<evidence type="ECO:0000256" key="2">
    <source>
        <dbReference type="ARBA" id="ARBA00003921"/>
    </source>
</evidence>
<dbReference type="SUPFAM" id="SSF52440">
    <property type="entry name" value="PreATP-grasp domain"/>
    <property type="match status" value="1"/>
</dbReference>
<dbReference type="RefSeq" id="WP_055422634.1">
    <property type="nucleotide sequence ID" value="NZ_CYHH01000001.1"/>
</dbReference>
<evidence type="ECO:0000259" key="21">
    <source>
        <dbReference type="PROSITE" id="PS50975"/>
    </source>
</evidence>
<evidence type="ECO:0000313" key="23">
    <source>
        <dbReference type="Proteomes" id="UP000182108"/>
    </source>
</evidence>
<evidence type="ECO:0000256" key="5">
    <source>
        <dbReference type="ARBA" id="ARBA00012216"/>
    </source>
</evidence>
<dbReference type="InterPro" id="IPR011095">
    <property type="entry name" value="Dala_Dala_lig_C"/>
</dbReference>
<comment type="cofactor">
    <cofactor evidence="1">
        <name>Mn(2+)</name>
        <dbReference type="ChEBI" id="CHEBI:29035"/>
    </cofactor>
</comment>
<keyword evidence="23" id="KW-1185">Reference proteome</keyword>
<dbReference type="InterPro" id="IPR016185">
    <property type="entry name" value="PreATP-grasp_dom_sf"/>
</dbReference>
<dbReference type="Proteomes" id="UP000182108">
    <property type="component" value="Unassembled WGS sequence"/>
</dbReference>
<dbReference type="AlphaFoldDB" id="A0A0K6IPJ8"/>
<dbReference type="Gene3D" id="3.30.470.20">
    <property type="entry name" value="ATP-grasp fold, B domain"/>
    <property type="match status" value="1"/>
</dbReference>
<keyword evidence="9 20" id="KW-0547">Nucleotide-binding</keyword>
<feature type="active site" evidence="18">
    <location>
        <position position="18"/>
    </location>
</feature>
<feature type="binding site" evidence="19">
    <location>
        <position position="272"/>
    </location>
    <ligand>
        <name>Mg(2+)</name>
        <dbReference type="ChEBI" id="CHEBI:18420"/>
        <label>1</label>
    </ligand>
</feature>
<dbReference type="UniPathway" id="UPA00219"/>